<dbReference type="InterPro" id="IPR002528">
    <property type="entry name" value="MATE_fam"/>
</dbReference>
<evidence type="ECO:0008006" key="4">
    <source>
        <dbReference type="Google" id="ProtNLM"/>
    </source>
</evidence>
<dbReference type="Pfam" id="PF01554">
    <property type="entry name" value="MatE"/>
    <property type="match status" value="1"/>
</dbReference>
<name>A0ABQ7AGP9_BRACR</name>
<dbReference type="Proteomes" id="UP000266723">
    <property type="component" value="Unassembled WGS sequence"/>
</dbReference>
<keyword evidence="3" id="KW-1185">Reference proteome</keyword>
<evidence type="ECO:0000313" key="2">
    <source>
        <dbReference type="EMBL" id="KAF3496886.1"/>
    </source>
</evidence>
<comment type="caution">
    <text evidence="2">The sequence shown here is derived from an EMBL/GenBank/DDBJ whole genome shotgun (WGS) entry which is preliminary data.</text>
</comment>
<dbReference type="EMBL" id="QGKV02002055">
    <property type="protein sequence ID" value="KAF3496886.1"/>
    <property type="molecule type" value="Genomic_DNA"/>
</dbReference>
<reference evidence="2 3" key="1">
    <citation type="journal article" date="2020" name="BMC Genomics">
        <title>Intraspecific diversification of the crop wild relative Brassica cretica Lam. using demographic model selection.</title>
        <authorList>
            <person name="Kioukis A."/>
            <person name="Michalopoulou V.A."/>
            <person name="Briers L."/>
            <person name="Pirintsos S."/>
            <person name="Studholme D.J."/>
            <person name="Pavlidis P."/>
            <person name="Sarris P.F."/>
        </authorList>
    </citation>
    <scope>NUCLEOTIDE SEQUENCE [LARGE SCALE GENOMIC DNA]</scope>
    <source>
        <strain evidence="3">cv. PFS-1207/04</strain>
    </source>
</reference>
<comment type="similarity">
    <text evidence="1">Belongs to the multi antimicrobial extrusion (MATE) (TC 2.A.66.1) family.</text>
</comment>
<evidence type="ECO:0000256" key="1">
    <source>
        <dbReference type="ARBA" id="ARBA00010199"/>
    </source>
</evidence>
<gene>
    <name evidence="2" type="ORF">DY000_02053086</name>
</gene>
<evidence type="ECO:0000313" key="3">
    <source>
        <dbReference type="Proteomes" id="UP000266723"/>
    </source>
</evidence>
<proteinExistence type="inferred from homology"/>
<organism evidence="2 3">
    <name type="scientific">Brassica cretica</name>
    <name type="common">Mustard</name>
    <dbReference type="NCBI Taxonomy" id="69181"/>
    <lineage>
        <taxon>Eukaryota</taxon>
        <taxon>Viridiplantae</taxon>
        <taxon>Streptophyta</taxon>
        <taxon>Embryophyta</taxon>
        <taxon>Tracheophyta</taxon>
        <taxon>Spermatophyta</taxon>
        <taxon>Magnoliopsida</taxon>
        <taxon>eudicotyledons</taxon>
        <taxon>Gunneridae</taxon>
        <taxon>Pentapetalae</taxon>
        <taxon>rosids</taxon>
        <taxon>malvids</taxon>
        <taxon>Brassicales</taxon>
        <taxon>Brassicaceae</taxon>
        <taxon>Brassiceae</taxon>
        <taxon>Brassica</taxon>
    </lineage>
</organism>
<accession>A0ABQ7AGP9</accession>
<sequence>MSGGAANITVALLNKPAENGRQEDELGMKEKVWNESKKLWVVAAPAIFTRFSTFGVSMISQAFIGHLGPIELAAYSITFTVLLRFSNDDGLKHKDFFQRRYVDKSI</sequence>
<protein>
    <recommendedName>
        <fullName evidence="4">Protein DETOXIFICATION</fullName>
    </recommendedName>
</protein>